<sequence>MTRELAMLIMVLIATLLITAGVFAWRRRTKRDSGLTAPVGEIPAGATVLAEFSGLYVATTRRGEPLERLAIRGLGFRSRADLIVTTHGIALDLTGKPRLFIPTGHLDDVAQATVAIDRVVERDGLVRVSWRVDEDSPVDSYFRAQGASARAVVDALRTIPHNLLPVHPQTTPGSNA</sequence>
<evidence type="ECO:0000256" key="1">
    <source>
        <dbReference type="SAM" id="Phobius"/>
    </source>
</evidence>
<feature type="transmembrane region" description="Helical" evidence="1">
    <location>
        <begin position="6"/>
        <end position="25"/>
    </location>
</feature>
<dbReference type="InterPro" id="IPR057446">
    <property type="entry name" value="PH_bac"/>
</dbReference>
<accession>A0ABT6ZCR7</accession>
<evidence type="ECO:0000313" key="4">
    <source>
        <dbReference type="Proteomes" id="UP001321481"/>
    </source>
</evidence>
<dbReference type="RefSeq" id="WP_283715204.1">
    <property type="nucleotide sequence ID" value="NZ_JASJND010000003.1"/>
</dbReference>
<gene>
    <name evidence="3" type="ORF">QNI14_04690</name>
</gene>
<keyword evidence="4" id="KW-1185">Reference proteome</keyword>
<organism evidence="3 4">
    <name type="scientific">Microbacterium dauci</name>
    <dbReference type="NCBI Taxonomy" id="3048008"/>
    <lineage>
        <taxon>Bacteria</taxon>
        <taxon>Bacillati</taxon>
        <taxon>Actinomycetota</taxon>
        <taxon>Actinomycetes</taxon>
        <taxon>Micrococcales</taxon>
        <taxon>Microbacteriaceae</taxon>
        <taxon>Microbacterium</taxon>
    </lineage>
</organism>
<protein>
    <recommendedName>
        <fullName evidence="2">PH domain-containing protein</fullName>
    </recommendedName>
</protein>
<keyword evidence="1" id="KW-0472">Membrane</keyword>
<evidence type="ECO:0000313" key="3">
    <source>
        <dbReference type="EMBL" id="MDJ1113743.1"/>
    </source>
</evidence>
<evidence type="ECO:0000259" key="2">
    <source>
        <dbReference type="Pfam" id="PF25362"/>
    </source>
</evidence>
<dbReference type="EMBL" id="JASJND010000003">
    <property type="protein sequence ID" value="MDJ1113743.1"/>
    <property type="molecule type" value="Genomic_DNA"/>
</dbReference>
<feature type="domain" description="PH" evidence="2">
    <location>
        <begin position="42"/>
        <end position="151"/>
    </location>
</feature>
<dbReference type="Pfam" id="PF25362">
    <property type="entry name" value="bPH_11"/>
    <property type="match status" value="1"/>
</dbReference>
<keyword evidence="1" id="KW-1133">Transmembrane helix</keyword>
<comment type="caution">
    <text evidence="3">The sequence shown here is derived from an EMBL/GenBank/DDBJ whole genome shotgun (WGS) entry which is preliminary data.</text>
</comment>
<reference evidence="3 4" key="1">
    <citation type="submission" date="2023-05" db="EMBL/GenBank/DDBJ databases">
        <title>Microbacterium dauci sp.nov., Isolated from Carrot Rhizosphere Soil.</title>
        <authorList>
            <person name="Xiao Z."/>
            <person name="Zheng J."/>
        </authorList>
    </citation>
    <scope>NUCLEOTIDE SEQUENCE [LARGE SCALE GENOMIC DNA]</scope>
    <source>
        <strain evidence="3 4">LX3-4</strain>
    </source>
</reference>
<keyword evidence="1" id="KW-0812">Transmembrane</keyword>
<proteinExistence type="predicted"/>
<dbReference type="Proteomes" id="UP001321481">
    <property type="component" value="Unassembled WGS sequence"/>
</dbReference>
<name>A0ABT6ZCR7_9MICO</name>